<feature type="transmembrane region" description="Helical" evidence="6">
    <location>
        <begin position="162"/>
        <end position="182"/>
    </location>
</feature>
<feature type="transmembrane region" description="Helical" evidence="6">
    <location>
        <begin position="261"/>
        <end position="282"/>
    </location>
</feature>
<evidence type="ECO:0000313" key="7">
    <source>
        <dbReference type="EMBL" id="CCM79317.1"/>
    </source>
</evidence>
<dbReference type="GO" id="GO:0009246">
    <property type="term" value="P:enterobacterial common antigen biosynthetic process"/>
    <property type="evidence" value="ECO:0007669"/>
    <property type="project" value="InterPro"/>
</dbReference>
<keyword evidence="5 6" id="KW-0472">Membrane</keyword>
<gene>
    <name evidence="7" type="ORF">BN77_p10576</name>
</gene>
<keyword evidence="4 6" id="KW-1133">Transmembrane helix</keyword>
<dbReference type="GO" id="GO:0005886">
    <property type="term" value="C:plasma membrane"/>
    <property type="evidence" value="ECO:0007669"/>
    <property type="project" value="UniProtKB-SubCell"/>
</dbReference>
<dbReference type="STRING" id="1211777.BN77_p10576"/>
<feature type="transmembrane region" description="Helical" evidence="6">
    <location>
        <begin position="134"/>
        <end position="153"/>
    </location>
</feature>
<comment type="subcellular location">
    <subcellularLocation>
        <location evidence="1">Cell membrane</location>
        <topology evidence="1">Multi-pass membrane protein</topology>
    </subcellularLocation>
</comment>
<keyword evidence="8" id="KW-1185">Reference proteome</keyword>
<keyword evidence="2" id="KW-1003">Cell membrane</keyword>
<feature type="transmembrane region" description="Helical" evidence="6">
    <location>
        <begin position="348"/>
        <end position="369"/>
    </location>
</feature>
<reference evidence="7 8" key="1">
    <citation type="journal article" date="2013" name="Genome Announc.">
        <title>Draft Genome Sequence of Rhizobium mesoamericanum STM3625, a Nitrogen-Fixing Symbiont of Mimosa pudica Isolated in French Guiana (South America).</title>
        <authorList>
            <person name="Moulin L."/>
            <person name="Mornico D."/>
            <person name="Melkonian R."/>
            <person name="Klonowska A."/>
        </authorList>
    </citation>
    <scope>NUCLEOTIDE SEQUENCE [LARGE SCALE GENOMIC DNA]</scope>
    <source>
        <strain evidence="7 8">STM3625</strain>
    </source>
</reference>
<evidence type="ECO:0000313" key="8">
    <source>
        <dbReference type="Proteomes" id="UP000009319"/>
    </source>
</evidence>
<protein>
    <submittedName>
        <fullName evidence="7">Polysaccharide biosynthesis protein</fullName>
    </submittedName>
</protein>
<feature type="transmembrane region" description="Helical" evidence="6">
    <location>
        <begin position="376"/>
        <end position="396"/>
    </location>
</feature>
<sequence>MTGSRSGNDGQSYRQILKSTTLVGGSSIINVGFSILRNKAMALLLGPEGVGMMALYSSIVDISQTVAGLGISASGVRQIAAAGGEDRERISRVVTIVRSASLLLGLIGAFLLLLSSSRIAQFTFGNQQHASGVMVLSLAVFFQVVAGGCAAVLQGMREISSLAFMSVLAGLFSVVVGIPLIYFLGEHGIAPCLVSAAFASFAVSWWFSRRVDVSRCSISADQLLQETSALFKLGAVFMASGFLTMGSAYAVRLIVSSESGIHAAGLYQAAWALGGLYAGFILQAMGTDFYPRLTAVAFDNFECNRLVNEQAEVSMLLAGPALIGTLTLAPLVMTLFYSSDFQAAVDLLRWICLGMMLRIIAWPIGFIVLARGAKAIFFWTEVAATVVHVGLAWVFVQKFGTAGAGFAFFGLYVWHSILIYWIARRLTRFRWSVANRRLILVYLPVSAFVFCAFELLPLWQATILGLVIATLAGVYSLRILAGLLPQDMFPPALRPLIQSIRSA</sequence>
<evidence type="ECO:0000256" key="3">
    <source>
        <dbReference type="ARBA" id="ARBA00022692"/>
    </source>
</evidence>
<keyword evidence="3 6" id="KW-0812">Transmembrane</keyword>
<dbReference type="InterPro" id="IPR050833">
    <property type="entry name" value="Poly_Biosynth_Transport"/>
</dbReference>
<feature type="transmembrane region" description="Helical" evidence="6">
    <location>
        <begin position="435"/>
        <end position="456"/>
    </location>
</feature>
<evidence type="ECO:0000256" key="5">
    <source>
        <dbReference type="ARBA" id="ARBA00023136"/>
    </source>
</evidence>
<dbReference type="HOGENOM" id="CLU_042154_2_0_5"/>
<accession>K0Q487</accession>
<name>K0Q487_9HYPH</name>
<dbReference type="EMBL" id="CANI01000043">
    <property type="protein sequence ID" value="CCM79317.1"/>
    <property type="molecule type" value="Genomic_DNA"/>
</dbReference>
<evidence type="ECO:0000256" key="4">
    <source>
        <dbReference type="ARBA" id="ARBA00022989"/>
    </source>
</evidence>
<dbReference type="InterPro" id="IPR044550">
    <property type="entry name" value="WzxE"/>
</dbReference>
<feature type="transmembrane region" description="Helical" evidence="6">
    <location>
        <begin position="315"/>
        <end position="336"/>
    </location>
</feature>
<dbReference type="Pfam" id="PF13440">
    <property type="entry name" value="Polysacc_synt_3"/>
    <property type="match status" value="1"/>
</dbReference>
<evidence type="ECO:0000256" key="1">
    <source>
        <dbReference type="ARBA" id="ARBA00004651"/>
    </source>
</evidence>
<evidence type="ECO:0000256" key="2">
    <source>
        <dbReference type="ARBA" id="ARBA00022475"/>
    </source>
</evidence>
<proteinExistence type="predicted"/>
<feature type="transmembrane region" description="Helical" evidence="6">
    <location>
        <begin position="462"/>
        <end position="484"/>
    </location>
</feature>
<feature type="transmembrane region" description="Helical" evidence="6">
    <location>
        <begin position="402"/>
        <end position="423"/>
    </location>
</feature>
<dbReference type="Proteomes" id="UP000009319">
    <property type="component" value="Unassembled WGS sequence"/>
</dbReference>
<dbReference type="PANTHER" id="PTHR30250">
    <property type="entry name" value="PST FAMILY PREDICTED COLANIC ACID TRANSPORTER"/>
    <property type="match status" value="1"/>
</dbReference>
<dbReference type="RefSeq" id="WP_007536490.1">
    <property type="nucleotide sequence ID" value="NZ_HF536773.1"/>
</dbReference>
<dbReference type="PANTHER" id="PTHR30250:SF11">
    <property type="entry name" value="O-ANTIGEN TRANSPORTER-RELATED"/>
    <property type="match status" value="1"/>
</dbReference>
<feature type="transmembrane region" description="Helical" evidence="6">
    <location>
        <begin position="96"/>
        <end position="114"/>
    </location>
</feature>
<dbReference type="AlphaFoldDB" id="K0Q487"/>
<organism evidence="7 8">
    <name type="scientific">Rhizobium mesoamericanum STM3625</name>
    <dbReference type="NCBI Taxonomy" id="1211777"/>
    <lineage>
        <taxon>Bacteria</taxon>
        <taxon>Pseudomonadati</taxon>
        <taxon>Pseudomonadota</taxon>
        <taxon>Alphaproteobacteria</taxon>
        <taxon>Hyphomicrobiales</taxon>
        <taxon>Rhizobiaceae</taxon>
        <taxon>Rhizobium/Agrobacterium group</taxon>
        <taxon>Rhizobium</taxon>
    </lineage>
</organism>
<feature type="transmembrane region" description="Helical" evidence="6">
    <location>
        <begin position="188"/>
        <end position="208"/>
    </location>
</feature>
<evidence type="ECO:0000256" key="6">
    <source>
        <dbReference type="SAM" id="Phobius"/>
    </source>
</evidence>
<comment type="caution">
    <text evidence="7">The sequence shown here is derived from an EMBL/GenBank/DDBJ whole genome shotgun (WGS) entry which is preliminary data.</text>
</comment>
<feature type="transmembrane region" description="Helical" evidence="6">
    <location>
        <begin position="229"/>
        <end position="255"/>
    </location>
</feature>
<dbReference type="CDD" id="cd13125">
    <property type="entry name" value="MATE_like_10"/>
    <property type="match status" value="1"/>
</dbReference>
<dbReference type="eggNOG" id="COG2244">
    <property type="taxonomic scope" value="Bacteria"/>
</dbReference>